<reference evidence="4" key="2">
    <citation type="submission" date="2019-10" db="EMBL/GenBank/DDBJ databases">
        <title>Conservation and host-specific expression of non-tandemly repeated heterogenous ribosome RNA gene in arbuscular mycorrhizal fungi.</title>
        <authorList>
            <person name="Maeda T."/>
            <person name="Kobayashi Y."/>
            <person name="Nakagawa T."/>
            <person name="Ezawa T."/>
            <person name="Yamaguchi K."/>
            <person name="Bino T."/>
            <person name="Nishimoto Y."/>
            <person name="Shigenobu S."/>
            <person name="Kawaguchi M."/>
        </authorList>
    </citation>
    <scope>NUCLEOTIDE SEQUENCE</scope>
    <source>
        <strain evidence="4">HR1</strain>
    </source>
</reference>
<name>A0A2Z6Q7X4_9GLOM</name>
<evidence type="ECO:0000256" key="1">
    <source>
        <dbReference type="SAM" id="MobiDB-lite"/>
    </source>
</evidence>
<dbReference type="AlphaFoldDB" id="A0A2Z6Q7X4"/>
<accession>A0A2Z6Q7X4</accession>
<feature type="region of interest" description="Disordered" evidence="1">
    <location>
        <begin position="68"/>
        <end position="270"/>
    </location>
</feature>
<reference evidence="3 5" key="1">
    <citation type="submission" date="2017-11" db="EMBL/GenBank/DDBJ databases">
        <title>The genome of Rhizophagus clarus HR1 reveals common genetic basis of auxotrophy among arbuscular mycorrhizal fungi.</title>
        <authorList>
            <person name="Kobayashi Y."/>
        </authorList>
    </citation>
    <scope>NUCLEOTIDE SEQUENCE [LARGE SCALE GENOMIC DNA]</scope>
    <source>
        <strain evidence="3 5">HR1</strain>
    </source>
</reference>
<dbReference type="EMBL" id="BLAL01000183">
    <property type="protein sequence ID" value="GES89090.1"/>
    <property type="molecule type" value="Genomic_DNA"/>
</dbReference>
<dbReference type="OrthoDB" id="2380635at2759"/>
<feature type="chain" id="PRO_5033776815" evidence="2">
    <location>
        <begin position="19"/>
        <end position="270"/>
    </location>
</feature>
<keyword evidence="5" id="KW-1185">Reference proteome</keyword>
<dbReference type="Proteomes" id="UP000247702">
    <property type="component" value="Unassembled WGS sequence"/>
</dbReference>
<proteinExistence type="predicted"/>
<dbReference type="EMBL" id="BEXD01000299">
    <property type="protein sequence ID" value="GBB86233.1"/>
    <property type="molecule type" value="Genomic_DNA"/>
</dbReference>
<keyword evidence="2" id="KW-0732">Signal</keyword>
<comment type="caution">
    <text evidence="3">The sequence shown here is derived from an EMBL/GenBank/DDBJ whole genome shotgun (WGS) entry which is preliminary data.</text>
</comment>
<gene>
    <name evidence="4" type="ORF">RCL2_001600500</name>
    <name evidence="3" type="ORF">RclHR1_12670006</name>
</gene>
<protein>
    <submittedName>
        <fullName evidence="3">Uncharacterized protein</fullName>
    </submittedName>
</protein>
<evidence type="ECO:0000313" key="4">
    <source>
        <dbReference type="EMBL" id="GES89090.1"/>
    </source>
</evidence>
<evidence type="ECO:0000313" key="5">
    <source>
        <dbReference type="Proteomes" id="UP000247702"/>
    </source>
</evidence>
<feature type="compositionally biased region" description="Basic and acidic residues" evidence="1">
    <location>
        <begin position="215"/>
        <end position="260"/>
    </location>
</feature>
<sequence>MKAFLIITLLLTTNVIESLPLPEINNNLAYVQPSQKHDDSSEFFNQYQGTTDNSKRSPRRFVIEKKRCHFSNERQGGGRGSGITKRDNTKSPHRVAIEEKRQYSSKFPNPEGNSESGEFTDPEGTLESGEVPDPEKIIPVLKGTSEFLEKTNNSKRSPRRFAIEEKRQYSSEFPDPEGILESGEFTNPEETFPVLKETSEFLGKTNNSKRSPRRFVIEEKRHHSSEFPDPKGHDQSAVTKRDNTKRSPRRYVIEQKRQPSEEVFNQDQGQ</sequence>
<feature type="signal peptide" evidence="2">
    <location>
        <begin position="1"/>
        <end position="18"/>
    </location>
</feature>
<feature type="compositionally biased region" description="Basic and acidic residues" evidence="1">
    <location>
        <begin position="84"/>
        <end position="102"/>
    </location>
</feature>
<dbReference type="Proteomes" id="UP000615446">
    <property type="component" value="Unassembled WGS sequence"/>
</dbReference>
<feature type="compositionally biased region" description="Polar residues" evidence="1">
    <location>
        <begin position="104"/>
        <end position="117"/>
    </location>
</feature>
<evidence type="ECO:0000256" key="2">
    <source>
        <dbReference type="SAM" id="SignalP"/>
    </source>
</evidence>
<organism evidence="3 5">
    <name type="scientific">Rhizophagus clarus</name>
    <dbReference type="NCBI Taxonomy" id="94130"/>
    <lineage>
        <taxon>Eukaryota</taxon>
        <taxon>Fungi</taxon>
        <taxon>Fungi incertae sedis</taxon>
        <taxon>Mucoromycota</taxon>
        <taxon>Glomeromycotina</taxon>
        <taxon>Glomeromycetes</taxon>
        <taxon>Glomerales</taxon>
        <taxon>Glomeraceae</taxon>
        <taxon>Rhizophagus</taxon>
    </lineage>
</organism>
<evidence type="ECO:0000313" key="3">
    <source>
        <dbReference type="EMBL" id="GBB86233.1"/>
    </source>
</evidence>